<organism evidence="4 5">
    <name type="scientific">Pedobacter aquae</name>
    <dbReference type="NCBI Taxonomy" id="2605747"/>
    <lineage>
        <taxon>Bacteria</taxon>
        <taxon>Pseudomonadati</taxon>
        <taxon>Bacteroidota</taxon>
        <taxon>Sphingobacteriia</taxon>
        <taxon>Sphingobacteriales</taxon>
        <taxon>Sphingobacteriaceae</taxon>
        <taxon>Pedobacter</taxon>
    </lineage>
</organism>
<dbReference type="PANTHER" id="PTHR43397:SF1">
    <property type="entry name" value="ERGOTHIONEINE BIOSYNTHESIS PROTEIN 1"/>
    <property type="match status" value="1"/>
</dbReference>
<dbReference type="RefSeq" id="WP_149075352.1">
    <property type="nucleotide sequence ID" value="NZ_CP043329.1"/>
</dbReference>
<sequence>MDTFLQDVLSGLNATPKTLQSKYFYDEAGDILFQKIMSSPEYYLTNCEMEIFTTQTQALAKAIKNGFDSFDLVELGAGDASKSVYLIKELSKQDVNFTYMPIDISSHVIKLLEENLPKQVQHLQIKGLKGEYFEMLEKATQISSKRKAVLFMGANIGNMPASEAITFCKKLRGLLNKEDLLLIGFDLKKHPKIIRQAYHDANGYTRDFNLNLLKRINKELGANFNIDAFEHYPSYDPATGSCKSYLISLKKQSIIIANTTINFHEHEYIAMEISQKYDLEETENMARQADFKPVKHFFDEKKWFVDSIWECI</sequence>
<evidence type="ECO:0000256" key="2">
    <source>
        <dbReference type="ARBA" id="ARBA00022679"/>
    </source>
</evidence>
<dbReference type="AlphaFoldDB" id="A0A5C0VLR7"/>
<reference evidence="4 5" key="1">
    <citation type="submission" date="2019-08" db="EMBL/GenBank/DDBJ databases">
        <title>Pedobacter sp. nov., isolated from Han river, South Korea.</title>
        <authorList>
            <person name="Lee D.-H."/>
            <person name="Kim Y.-S."/>
            <person name="Hwang E.-M."/>
            <person name="Le Tran T.C."/>
            <person name="Cha C.-J."/>
        </authorList>
    </citation>
    <scope>NUCLEOTIDE SEQUENCE [LARGE SCALE GENOMIC DNA]</scope>
    <source>
        <strain evidence="4 5">CJ43</strain>
    </source>
</reference>
<dbReference type="InterPro" id="IPR051128">
    <property type="entry name" value="EgtD_Methyltrsf_superfamily"/>
</dbReference>
<dbReference type="PIRSF" id="PIRSF018005">
    <property type="entry name" value="UCP018005"/>
    <property type="match status" value="1"/>
</dbReference>
<dbReference type="PANTHER" id="PTHR43397">
    <property type="entry name" value="ERGOTHIONEINE BIOSYNTHESIS PROTEIN 1"/>
    <property type="match status" value="1"/>
</dbReference>
<evidence type="ECO:0000256" key="1">
    <source>
        <dbReference type="ARBA" id="ARBA00022603"/>
    </source>
</evidence>
<keyword evidence="2 4" id="KW-0808">Transferase</keyword>
<dbReference type="KEGG" id="pej:FYC62_13765"/>
<protein>
    <submittedName>
        <fullName evidence="4">L-histidine N(Alpha)-methyltransferase</fullName>
    </submittedName>
</protein>
<evidence type="ECO:0000259" key="3">
    <source>
        <dbReference type="Pfam" id="PF10017"/>
    </source>
</evidence>
<accession>A0A5C0VLR7</accession>
<dbReference type="Pfam" id="PF10017">
    <property type="entry name" value="Methyltransf_33"/>
    <property type="match status" value="1"/>
</dbReference>
<dbReference type="InterPro" id="IPR017804">
    <property type="entry name" value="MeTrfase_EgtD-like"/>
</dbReference>
<keyword evidence="1 4" id="KW-0489">Methyltransferase</keyword>
<proteinExistence type="predicted"/>
<dbReference type="Gene3D" id="3.40.50.150">
    <property type="entry name" value="Vaccinia Virus protein VP39"/>
    <property type="match status" value="1"/>
</dbReference>
<feature type="domain" description="Histidine-specific methyltransferase SAM-dependent" evidence="3">
    <location>
        <begin position="5"/>
        <end position="309"/>
    </location>
</feature>
<gene>
    <name evidence="4" type="ORF">FYC62_13765</name>
</gene>
<dbReference type="Proteomes" id="UP000323653">
    <property type="component" value="Chromosome"/>
</dbReference>
<dbReference type="SUPFAM" id="SSF53335">
    <property type="entry name" value="S-adenosyl-L-methionine-dependent methyltransferases"/>
    <property type="match status" value="1"/>
</dbReference>
<keyword evidence="5" id="KW-1185">Reference proteome</keyword>
<dbReference type="InterPro" id="IPR029063">
    <property type="entry name" value="SAM-dependent_MTases_sf"/>
</dbReference>
<evidence type="ECO:0000313" key="4">
    <source>
        <dbReference type="EMBL" id="QEK52601.1"/>
    </source>
</evidence>
<name>A0A5C0VLR7_9SPHI</name>
<dbReference type="EMBL" id="CP043329">
    <property type="protein sequence ID" value="QEK52601.1"/>
    <property type="molecule type" value="Genomic_DNA"/>
</dbReference>
<dbReference type="GO" id="GO:0008168">
    <property type="term" value="F:methyltransferase activity"/>
    <property type="evidence" value="ECO:0007669"/>
    <property type="project" value="UniProtKB-KW"/>
</dbReference>
<dbReference type="InterPro" id="IPR019257">
    <property type="entry name" value="MeTrfase_dom"/>
</dbReference>
<evidence type="ECO:0000313" key="5">
    <source>
        <dbReference type="Proteomes" id="UP000323653"/>
    </source>
</evidence>
<dbReference type="GO" id="GO:0032259">
    <property type="term" value="P:methylation"/>
    <property type="evidence" value="ECO:0007669"/>
    <property type="project" value="UniProtKB-KW"/>
</dbReference>